<organism evidence="1 2">
    <name type="scientific">Funneliformis caledonium</name>
    <dbReference type="NCBI Taxonomy" id="1117310"/>
    <lineage>
        <taxon>Eukaryota</taxon>
        <taxon>Fungi</taxon>
        <taxon>Fungi incertae sedis</taxon>
        <taxon>Mucoromycota</taxon>
        <taxon>Glomeromycotina</taxon>
        <taxon>Glomeromycetes</taxon>
        <taxon>Glomerales</taxon>
        <taxon>Glomeraceae</taxon>
        <taxon>Funneliformis</taxon>
    </lineage>
</organism>
<feature type="non-terminal residue" evidence="1">
    <location>
        <position position="49"/>
    </location>
</feature>
<dbReference type="EMBL" id="CAJVPQ010030018">
    <property type="protein sequence ID" value="CAG8776023.1"/>
    <property type="molecule type" value="Genomic_DNA"/>
</dbReference>
<dbReference type="AlphaFoldDB" id="A0A9N9JCT7"/>
<reference evidence="1" key="1">
    <citation type="submission" date="2021-06" db="EMBL/GenBank/DDBJ databases">
        <authorList>
            <person name="Kallberg Y."/>
            <person name="Tangrot J."/>
            <person name="Rosling A."/>
        </authorList>
    </citation>
    <scope>NUCLEOTIDE SEQUENCE</scope>
    <source>
        <strain evidence="1">UK204</strain>
    </source>
</reference>
<name>A0A9N9JCT7_9GLOM</name>
<keyword evidence="2" id="KW-1185">Reference proteome</keyword>
<gene>
    <name evidence="1" type="ORF">FCALED_LOCUS17832</name>
</gene>
<dbReference type="Proteomes" id="UP000789570">
    <property type="component" value="Unassembled WGS sequence"/>
</dbReference>
<evidence type="ECO:0000313" key="1">
    <source>
        <dbReference type="EMBL" id="CAG8776023.1"/>
    </source>
</evidence>
<proteinExistence type="predicted"/>
<evidence type="ECO:0000313" key="2">
    <source>
        <dbReference type="Proteomes" id="UP000789570"/>
    </source>
</evidence>
<comment type="caution">
    <text evidence="1">The sequence shown here is derived from an EMBL/GenBank/DDBJ whole genome shotgun (WGS) entry which is preliminary data.</text>
</comment>
<protein>
    <submittedName>
        <fullName evidence="1">4867_t:CDS:1</fullName>
    </submittedName>
</protein>
<accession>A0A9N9JCT7</accession>
<sequence>MPNCPAHIYHVIVDYVTTVLLLMEIAPSFNHVYRIVLTLVSPLQNIPLE</sequence>